<evidence type="ECO:0000313" key="8">
    <source>
        <dbReference type="Proteomes" id="UP000036403"/>
    </source>
</evidence>
<evidence type="ECO:0000256" key="3">
    <source>
        <dbReference type="ARBA" id="ARBA00023015"/>
    </source>
</evidence>
<keyword evidence="4" id="KW-0804">Transcription</keyword>
<dbReference type="Proteomes" id="UP000036403">
    <property type="component" value="Unassembled WGS sequence"/>
</dbReference>
<dbReference type="STRING" id="67767.A0A0J7KJL9"/>
<name>A0A0J7KJL9_LASNI</name>
<evidence type="ECO:0000256" key="4">
    <source>
        <dbReference type="ARBA" id="ARBA00023163"/>
    </source>
</evidence>
<evidence type="ECO:0000256" key="2">
    <source>
        <dbReference type="ARBA" id="ARBA00016807"/>
    </source>
</evidence>
<feature type="domain" description="Myb/SANT-like DNA-binding" evidence="6">
    <location>
        <begin position="2"/>
        <end position="68"/>
    </location>
</feature>
<reference evidence="7 8" key="1">
    <citation type="submission" date="2015-04" db="EMBL/GenBank/DDBJ databases">
        <title>Lasius niger genome sequencing.</title>
        <authorList>
            <person name="Konorov E.A."/>
            <person name="Nikitin M.A."/>
            <person name="Kirill M.V."/>
            <person name="Chang P."/>
        </authorList>
    </citation>
    <scope>NUCLEOTIDE SEQUENCE [LARGE SCALE GENOMIC DNA]</scope>
    <source>
        <tissue evidence="7">Whole</tissue>
    </source>
</reference>
<evidence type="ECO:0000256" key="5">
    <source>
        <dbReference type="ARBA" id="ARBA00025466"/>
    </source>
</evidence>
<accession>A0A0J7KJL9</accession>
<gene>
    <name evidence="7" type="ORF">RF55_9612</name>
</gene>
<dbReference type="AlphaFoldDB" id="A0A0J7KJL9"/>
<sequence length="314" mass="35379">MVDYFVQHPHVATGKFQSLHGNADLRGSWEQLVTQLNSMEKDGKTKDIKSWKSTWRDNKTAVSQKIAKIRANQAATGNVGGPPNKLTEREKKILGLMDLNYVKGVQCSDSFPEEQAEAMNLLAAGNEGILNIILESLTLRNSINDVTTEHDINYTDYEVLDDIGDPIGEGLSLNVIQTHSQIKNVETAEHHREITESPSGSQIYEGITSQSLITVTQGSNRKRKAPQITRRNTERLGIQLQNAREDFAILAERQISCMEMFAKAIQQIADNEKERNKCLRAFVEAEKSREKTYSELMIIIKDCVKVLKQNYNLC</sequence>
<dbReference type="Pfam" id="PF13873">
    <property type="entry name" value="Myb_DNA-bind_5"/>
    <property type="match status" value="1"/>
</dbReference>
<dbReference type="OrthoDB" id="7695594at2759"/>
<comment type="caution">
    <text evidence="7">The sequence shown here is derived from an EMBL/GenBank/DDBJ whole genome shotgun (WGS) entry which is preliminary data.</text>
</comment>
<dbReference type="PaxDb" id="67767-A0A0J7KJL9"/>
<comment type="function">
    <text evidence="5">Involved in transvection phenomena (= synapsis-dependent gene expression), where the synaptic pairing of chromosomes carrying genes with which zeste interacts influences the expression of these genes. Zeste binds to DNA and stimulates transcription from a nearby promoter.</text>
</comment>
<evidence type="ECO:0000259" key="6">
    <source>
        <dbReference type="Pfam" id="PF13873"/>
    </source>
</evidence>
<evidence type="ECO:0000256" key="1">
    <source>
        <dbReference type="ARBA" id="ARBA00011764"/>
    </source>
</evidence>
<dbReference type="EMBL" id="LBMM01006437">
    <property type="protein sequence ID" value="KMQ90608.1"/>
    <property type="molecule type" value="Genomic_DNA"/>
</dbReference>
<proteinExistence type="predicted"/>
<keyword evidence="3" id="KW-0805">Transcription regulation</keyword>
<evidence type="ECO:0000313" key="7">
    <source>
        <dbReference type="EMBL" id="KMQ90608.1"/>
    </source>
</evidence>
<organism evidence="7 8">
    <name type="scientific">Lasius niger</name>
    <name type="common">Black garden ant</name>
    <dbReference type="NCBI Taxonomy" id="67767"/>
    <lineage>
        <taxon>Eukaryota</taxon>
        <taxon>Metazoa</taxon>
        <taxon>Ecdysozoa</taxon>
        <taxon>Arthropoda</taxon>
        <taxon>Hexapoda</taxon>
        <taxon>Insecta</taxon>
        <taxon>Pterygota</taxon>
        <taxon>Neoptera</taxon>
        <taxon>Endopterygota</taxon>
        <taxon>Hymenoptera</taxon>
        <taxon>Apocrita</taxon>
        <taxon>Aculeata</taxon>
        <taxon>Formicoidea</taxon>
        <taxon>Formicidae</taxon>
        <taxon>Formicinae</taxon>
        <taxon>Lasius</taxon>
        <taxon>Lasius</taxon>
    </lineage>
</organism>
<protein>
    <recommendedName>
        <fullName evidence="2">Regulatory protein zeste</fullName>
    </recommendedName>
</protein>
<keyword evidence="8" id="KW-1185">Reference proteome</keyword>
<comment type="subunit">
    <text evidence="1">Self-associates forming complexes of several hundred monomers.</text>
</comment>
<dbReference type="InterPro" id="IPR028002">
    <property type="entry name" value="Myb_DNA-bind_5"/>
</dbReference>